<dbReference type="GO" id="GO:0006260">
    <property type="term" value="P:DNA replication"/>
    <property type="evidence" value="ECO:0007669"/>
    <property type="project" value="UniProtKB-KW"/>
</dbReference>
<keyword evidence="17" id="KW-0190">Covalent protein-DNA linkage</keyword>
<dbReference type="GO" id="GO:0046872">
    <property type="term" value="F:metal ion binding"/>
    <property type="evidence" value="ECO:0007669"/>
    <property type="project" value="UniProtKB-KW"/>
</dbReference>
<evidence type="ECO:0000256" key="17">
    <source>
        <dbReference type="ARBA" id="ARBA00023124"/>
    </source>
</evidence>
<keyword evidence="6" id="KW-1048">Host nucleus</keyword>
<dbReference type="InterPro" id="IPR000605">
    <property type="entry name" value="Helicase_SF3_ssDNA/RNA_vir"/>
</dbReference>
<dbReference type="Gene3D" id="3.40.50.300">
    <property type="entry name" value="P-loop containing nucleotide triphosphate hydrolases"/>
    <property type="match status" value="1"/>
</dbReference>
<keyword evidence="9" id="KW-0235">DNA replication</keyword>
<dbReference type="GO" id="GO:0016779">
    <property type="term" value="F:nucleotidyltransferase activity"/>
    <property type="evidence" value="ECO:0007669"/>
    <property type="project" value="UniProtKB-KW"/>
</dbReference>
<protein>
    <recommendedName>
        <fullName evidence="5">Replication-associated protein</fullName>
    </recommendedName>
    <alternativeName>
        <fullName evidence="20">ATP-dependent helicase Rep</fullName>
    </alternativeName>
    <alternativeName>
        <fullName evidence="21">RepP</fullName>
    </alternativeName>
</protein>
<dbReference type="GO" id="GO:0016787">
    <property type="term" value="F:hydrolase activity"/>
    <property type="evidence" value="ECO:0007669"/>
    <property type="project" value="UniProtKB-KW"/>
</dbReference>
<keyword evidence="7" id="KW-0808">Transferase</keyword>
<dbReference type="GO" id="GO:0003723">
    <property type="term" value="F:RNA binding"/>
    <property type="evidence" value="ECO:0007669"/>
    <property type="project" value="InterPro"/>
</dbReference>
<dbReference type="GO" id="GO:0042025">
    <property type="term" value="C:host cell nucleus"/>
    <property type="evidence" value="ECO:0007669"/>
    <property type="project" value="UniProtKB-SubCell"/>
</dbReference>
<evidence type="ECO:0000256" key="14">
    <source>
        <dbReference type="ARBA" id="ARBA00022801"/>
    </source>
</evidence>
<evidence type="ECO:0000256" key="10">
    <source>
        <dbReference type="ARBA" id="ARBA00022722"/>
    </source>
</evidence>
<evidence type="ECO:0000256" key="2">
    <source>
        <dbReference type="ARBA" id="ARBA00001946"/>
    </source>
</evidence>
<evidence type="ECO:0000256" key="7">
    <source>
        <dbReference type="ARBA" id="ARBA00022679"/>
    </source>
</evidence>
<dbReference type="InterPro" id="IPR049912">
    <property type="entry name" value="CRESS_DNA_REP"/>
</dbReference>
<evidence type="ECO:0000256" key="6">
    <source>
        <dbReference type="ARBA" id="ARBA00022562"/>
    </source>
</evidence>
<keyword evidence="15" id="KW-0347">Helicase</keyword>
<name>A0A4D6K1D1_9VIRU</name>
<dbReference type="SUPFAM" id="SSF52540">
    <property type="entry name" value="P-loop containing nucleoside triphosphate hydrolases"/>
    <property type="match status" value="1"/>
</dbReference>
<dbReference type="Proteomes" id="UP000593722">
    <property type="component" value="Segment"/>
</dbReference>
<dbReference type="Gene3D" id="3.40.1310.20">
    <property type="match status" value="1"/>
</dbReference>
<keyword evidence="13" id="KW-0255">Endonuclease</keyword>
<evidence type="ECO:0000256" key="11">
    <source>
        <dbReference type="ARBA" id="ARBA00022723"/>
    </source>
</evidence>
<evidence type="ECO:0000256" key="15">
    <source>
        <dbReference type="ARBA" id="ARBA00022806"/>
    </source>
</evidence>
<evidence type="ECO:0000256" key="22">
    <source>
        <dbReference type="ARBA" id="ARBA00049360"/>
    </source>
</evidence>
<evidence type="ECO:0000256" key="5">
    <source>
        <dbReference type="ARBA" id="ARBA00014531"/>
    </source>
</evidence>
<organism evidence="24">
    <name type="scientific">Human oral-associated vientovirus MC</name>
    <dbReference type="NCBI Taxonomy" id="2571090"/>
    <lineage>
        <taxon>Viruses</taxon>
        <taxon>Monodnaviria</taxon>
        <taxon>Shotokuvirae</taxon>
        <taxon>Cressdnaviricota</taxon>
        <taxon>Arfiviricetes</taxon>
        <taxon>Recrevirales</taxon>
        <taxon>Redondoviridae</taxon>
        <taxon>Torbevirus</taxon>
        <taxon>Torbevirus viento</taxon>
        <taxon>Vientovirus</taxon>
    </lineage>
</organism>
<keyword evidence="16" id="KW-0067">ATP-binding</keyword>
<dbReference type="Pfam" id="PF00910">
    <property type="entry name" value="RNA_helicase"/>
    <property type="match status" value="1"/>
</dbReference>
<accession>A0A4D6K1D1</accession>
<evidence type="ECO:0000313" key="24">
    <source>
        <dbReference type="EMBL" id="QCD25332.1"/>
    </source>
</evidence>
<dbReference type="GO" id="GO:0004519">
    <property type="term" value="F:endonuclease activity"/>
    <property type="evidence" value="ECO:0007669"/>
    <property type="project" value="UniProtKB-KW"/>
</dbReference>
<dbReference type="EMBL" id="MK059770">
    <property type="protein sequence ID" value="QCD25332.1"/>
    <property type="molecule type" value="Genomic_DNA"/>
</dbReference>
<comment type="similarity">
    <text evidence="4">Belongs to the nanoviruses/circoviruses replication-associated protein family.</text>
</comment>
<comment type="subcellular location">
    <subcellularLocation>
        <location evidence="3">Host nucleus</location>
    </subcellularLocation>
</comment>
<reference evidence="24" key="1">
    <citation type="submission" date="2018-10" db="EMBL/GenBank/DDBJ databases">
        <title>Redondoviridae: A new family of small, circular ssDNA viruses found predominantly in human oral and respiratory samples.</title>
        <authorList>
            <person name="Taylor L.J."/>
            <person name="Abbas A.A."/>
            <person name="Collman R.G."/>
            <person name="Bushman F.D."/>
        </authorList>
    </citation>
    <scope>NUCLEOTIDE SEQUENCE [LARGE SCALE GENOMIC DNA]</scope>
</reference>
<dbReference type="GO" id="GO:0005524">
    <property type="term" value="F:ATP binding"/>
    <property type="evidence" value="ECO:0007669"/>
    <property type="project" value="UniProtKB-KW"/>
</dbReference>
<keyword evidence="8" id="KW-0548">Nucleotidyltransferase</keyword>
<proteinExistence type="inferred from homology"/>
<keyword evidence="10" id="KW-0540">Nuclease</keyword>
<feature type="domain" description="CRESS-DNA virus Rep endonuclease" evidence="23">
    <location>
        <begin position="4"/>
        <end position="115"/>
    </location>
</feature>
<dbReference type="GO" id="GO:0003724">
    <property type="term" value="F:RNA helicase activity"/>
    <property type="evidence" value="ECO:0007669"/>
    <property type="project" value="InterPro"/>
</dbReference>
<evidence type="ECO:0000256" key="13">
    <source>
        <dbReference type="ARBA" id="ARBA00022759"/>
    </source>
</evidence>
<evidence type="ECO:0000256" key="20">
    <source>
        <dbReference type="ARBA" id="ARBA00030754"/>
    </source>
</evidence>
<comment type="cofactor">
    <cofactor evidence="1">
        <name>Mn(2+)</name>
        <dbReference type="ChEBI" id="CHEBI:29035"/>
    </cofactor>
</comment>
<evidence type="ECO:0000256" key="12">
    <source>
        <dbReference type="ARBA" id="ARBA00022741"/>
    </source>
</evidence>
<evidence type="ECO:0000256" key="19">
    <source>
        <dbReference type="ARBA" id="ARBA00023268"/>
    </source>
</evidence>
<evidence type="ECO:0000256" key="4">
    <source>
        <dbReference type="ARBA" id="ARBA00008545"/>
    </source>
</evidence>
<evidence type="ECO:0000256" key="16">
    <source>
        <dbReference type="ARBA" id="ARBA00022840"/>
    </source>
</evidence>
<evidence type="ECO:0000256" key="8">
    <source>
        <dbReference type="ARBA" id="ARBA00022695"/>
    </source>
</evidence>
<dbReference type="SUPFAM" id="SSF55464">
    <property type="entry name" value="Origin of replication-binding domain, RBD-like"/>
    <property type="match status" value="1"/>
</dbReference>
<dbReference type="PROSITE" id="PS52020">
    <property type="entry name" value="CRESS_DNA_REP"/>
    <property type="match status" value="1"/>
</dbReference>
<dbReference type="InterPro" id="IPR027417">
    <property type="entry name" value="P-loop_NTPase"/>
</dbReference>
<evidence type="ECO:0000256" key="1">
    <source>
        <dbReference type="ARBA" id="ARBA00001936"/>
    </source>
</evidence>
<dbReference type="GO" id="GO:0003677">
    <property type="term" value="F:DNA binding"/>
    <property type="evidence" value="ECO:0007669"/>
    <property type="project" value="UniProtKB-KW"/>
</dbReference>
<keyword evidence="14" id="KW-0378">Hydrolase</keyword>
<evidence type="ECO:0000256" key="9">
    <source>
        <dbReference type="ARBA" id="ARBA00022705"/>
    </source>
</evidence>
<keyword evidence="12" id="KW-0547">Nucleotide-binding</keyword>
<evidence type="ECO:0000256" key="3">
    <source>
        <dbReference type="ARBA" id="ARBA00004147"/>
    </source>
</evidence>
<keyword evidence="19" id="KW-0511">Multifunctional enzyme</keyword>
<comment type="cofactor">
    <cofactor evidence="2">
        <name>Mg(2+)</name>
        <dbReference type="ChEBI" id="CHEBI:18420"/>
    </cofactor>
</comment>
<comment type="catalytic activity">
    <reaction evidence="22">
        <text>ATP + H2O = ADP + phosphate + H(+)</text>
        <dbReference type="Rhea" id="RHEA:13065"/>
        <dbReference type="ChEBI" id="CHEBI:15377"/>
        <dbReference type="ChEBI" id="CHEBI:15378"/>
        <dbReference type="ChEBI" id="CHEBI:30616"/>
        <dbReference type="ChEBI" id="CHEBI:43474"/>
        <dbReference type="ChEBI" id="CHEBI:456216"/>
    </reaction>
</comment>
<evidence type="ECO:0000259" key="23">
    <source>
        <dbReference type="PROSITE" id="PS52020"/>
    </source>
</evidence>
<keyword evidence="11" id="KW-0479">Metal-binding</keyword>
<keyword evidence="18" id="KW-0238">DNA-binding</keyword>
<evidence type="ECO:0000256" key="18">
    <source>
        <dbReference type="ARBA" id="ARBA00023125"/>
    </source>
</evidence>
<evidence type="ECO:0000256" key="21">
    <source>
        <dbReference type="ARBA" id="ARBA00032243"/>
    </source>
</evidence>
<sequence length="350" mass="40963">MTLRLQNTNIYLTYMDKEKKIAGPAWLLTTLAERLERYETEYGICCRETAPSTGTLHYHLFIKCKRMVSIRNANSVIEMEGIIPHIEKVNNNIKRIIDYIKKNGDIAVLNPENAPKNTMISKQEKANLMITGDLEKLFIDGTLGAVDIIRAEKLRSIFIKYSQPTGYKQRMVLWFKGETGEGKTRTALKIAEQYYNNSYWLSSDTLKWFDGYTNQRVAIIDDFRKNMLTDWSFILRLLDGYNLIVQVKGGFTSWKPELIIITSPATPEQAFSWTNKEGEEQPWDKQEQLTRRLTSYDELQVYEFPLWEQERVRLENTIRKRLEMPLLDQENMMPEEEWSTILPEGFITPS</sequence>